<protein>
    <submittedName>
        <fullName evidence="1">Uncharacterized protein</fullName>
    </submittedName>
</protein>
<proteinExistence type="predicted"/>
<dbReference type="AlphaFoldDB" id="A0A2P2JJA8"/>
<name>A0A2P2JJA8_RHIMU</name>
<dbReference type="EMBL" id="GGEC01013087">
    <property type="protein sequence ID" value="MBW93570.1"/>
    <property type="molecule type" value="Transcribed_RNA"/>
</dbReference>
<accession>A0A2P2JJA8</accession>
<reference evidence="1" key="1">
    <citation type="submission" date="2018-02" db="EMBL/GenBank/DDBJ databases">
        <title>Rhizophora mucronata_Transcriptome.</title>
        <authorList>
            <person name="Meera S.P."/>
            <person name="Sreeshan A."/>
            <person name="Augustine A."/>
        </authorList>
    </citation>
    <scope>NUCLEOTIDE SEQUENCE</scope>
    <source>
        <tissue evidence="1">Leaf</tissue>
    </source>
</reference>
<evidence type="ECO:0000313" key="1">
    <source>
        <dbReference type="EMBL" id="MBW93570.1"/>
    </source>
</evidence>
<sequence length="54" mass="6337">MSQERNTLHHFEERVVVFQEESLSTVDCPGLFLIQCYVDAPKLSNFRYWPSVSC</sequence>
<organism evidence="1">
    <name type="scientific">Rhizophora mucronata</name>
    <name type="common">Asiatic mangrove</name>
    <dbReference type="NCBI Taxonomy" id="61149"/>
    <lineage>
        <taxon>Eukaryota</taxon>
        <taxon>Viridiplantae</taxon>
        <taxon>Streptophyta</taxon>
        <taxon>Embryophyta</taxon>
        <taxon>Tracheophyta</taxon>
        <taxon>Spermatophyta</taxon>
        <taxon>Magnoliopsida</taxon>
        <taxon>eudicotyledons</taxon>
        <taxon>Gunneridae</taxon>
        <taxon>Pentapetalae</taxon>
        <taxon>rosids</taxon>
        <taxon>fabids</taxon>
        <taxon>Malpighiales</taxon>
        <taxon>Rhizophoraceae</taxon>
        <taxon>Rhizophora</taxon>
    </lineage>
</organism>